<gene>
    <name evidence="1" type="ORF">OK18_11665</name>
</gene>
<dbReference type="OrthoDB" id="795326at2"/>
<evidence type="ECO:0000313" key="1">
    <source>
        <dbReference type="EMBL" id="AKK73187.1"/>
    </source>
</evidence>
<evidence type="ECO:0000313" key="2">
    <source>
        <dbReference type="Proteomes" id="UP000035213"/>
    </source>
</evidence>
<protein>
    <recommendedName>
        <fullName evidence="3">AAA family ATPase</fullName>
    </recommendedName>
</protein>
<evidence type="ECO:0008006" key="3">
    <source>
        <dbReference type="Google" id="ProtNLM"/>
    </source>
</evidence>
<dbReference type="PATRIC" id="fig|1324352.5.peg.2432"/>
<name>A0A0G3M7Z9_CHRGL</name>
<dbReference type="AlphaFoldDB" id="A0A0G3M7Z9"/>
<dbReference type="STRING" id="1324352.OK18_11665"/>
<sequence length="349" mass="39439">MTENNSYSALNLFNFEHEELPKLIDPLFPKIGLASLVGSSDTGKSTLLRQLAISVSLGLDKFIGYKLFPQHQNVIFISTEDDPTSTSISIKKPISKIIKDTNKDINLLNHLRFIFEVDTNLTNPNNIFNVLEKDLKSNPTDLIIVDAFTDIFSGDINSSTKVREFLNQFSKIAKTYNCLILFLHHTGKKASKFSASKDNVLGSQAFEAKMRVVLELKPFPNDENLRTLTITKGNYISSKLKKYSKILSFDEDTLLFFDTGKEVLSDSIASFAYTNPKKDLMLPIIQKLHKEGKSLRQIETELKSQGYNIGKSSISNYIKEQKSTNIIEKEFENIDYSQNVNSDEPVTLL</sequence>
<reference evidence="1 2" key="1">
    <citation type="submission" date="2014-11" db="EMBL/GenBank/DDBJ databases">
        <authorList>
            <person name="Park G.-S."/>
            <person name="Hong S.-J."/>
            <person name="Jung B.K."/>
            <person name="Khan A.R."/>
            <person name="Kwak Y."/>
            <person name="Shin J.-H."/>
        </authorList>
    </citation>
    <scope>NUCLEOTIDE SEQUENCE [LARGE SCALE GENOMIC DNA]</scope>
    <source>
        <strain evidence="1 2">DSM 27622</strain>
    </source>
</reference>
<dbReference type="InterPro" id="IPR027417">
    <property type="entry name" value="P-loop_NTPase"/>
</dbReference>
<proteinExistence type="predicted"/>
<dbReference type="Proteomes" id="UP000035213">
    <property type="component" value="Chromosome"/>
</dbReference>
<dbReference type="RefSeq" id="WP_053328095.1">
    <property type="nucleotide sequence ID" value="NZ_CP009928.1"/>
</dbReference>
<dbReference type="SUPFAM" id="SSF52540">
    <property type="entry name" value="P-loop containing nucleoside triphosphate hydrolases"/>
    <property type="match status" value="1"/>
</dbReference>
<organism evidence="1 2">
    <name type="scientific">Chryseobacterium gallinarum</name>
    <dbReference type="NCBI Taxonomy" id="1324352"/>
    <lineage>
        <taxon>Bacteria</taxon>
        <taxon>Pseudomonadati</taxon>
        <taxon>Bacteroidota</taxon>
        <taxon>Flavobacteriia</taxon>
        <taxon>Flavobacteriales</taxon>
        <taxon>Weeksellaceae</taxon>
        <taxon>Chryseobacterium group</taxon>
        <taxon>Chryseobacterium</taxon>
    </lineage>
</organism>
<dbReference type="Pfam" id="PF13481">
    <property type="entry name" value="AAA_25"/>
    <property type="match status" value="1"/>
</dbReference>
<accession>A0A0G3M7Z9</accession>
<dbReference type="Gene3D" id="3.40.50.300">
    <property type="entry name" value="P-loop containing nucleotide triphosphate hydrolases"/>
    <property type="match status" value="1"/>
</dbReference>
<dbReference type="EMBL" id="CP009928">
    <property type="protein sequence ID" value="AKK73187.1"/>
    <property type="molecule type" value="Genomic_DNA"/>
</dbReference>
<dbReference type="KEGG" id="cgn:OK18_11665"/>